<evidence type="ECO:0000256" key="1">
    <source>
        <dbReference type="SAM" id="MobiDB-lite"/>
    </source>
</evidence>
<reference evidence="3" key="1">
    <citation type="submission" date="2020-05" db="EMBL/GenBank/DDBJ databases">
        <authorList>
            <person name="Chiriac C."/>
            <person name="Salcher M."/>
            <person name="Ghai R."/>
            <person name="Kavagutti S V."/>
        </authorList>
    </citation>
    <scope>NUCLEOTIDE SEQUENCE</scope>
</reference>
<proteinExistence type="predicted"/>
<keyword evidence="2" id="KW-0812">Transmembrane</keyword>
<gene>
    <name evidence="3" type="ORF">UFOPK3376_00265</name>
</gene>
<organism evidence="3">
    <name type="scientific">freshwater metagenome</name>
    <dbReference type="NCBI Taxonomy" id="449393"/>
    <lineage>
        <taxon>unclassified sequences</taxon>
        <taxon>metagenomes</taxon>
        <taxon>ecological metagenomes</taxon>
    </lineage>
</organism>
<name>A0A6J7CRP9_9ZZZZ</name>
<feature type="region of interest" description="Disordered" evidence="1">
    <location>
        <begin position="1"/>
        <end position="54"/>
    </location>
</feature>
<accession>A0A6J7CRP9</accession>
<keyword evidence="2" id="KW-0472">Membrane</keyword>
<sequence length="231" mass="23437">MTEFPTTTADRAEPNGSRAAGSGGVLLGEPPAAPSAASPAPSRSGPSGTVVSGATPASPWRKVALFSVIALLVGVGIGFVVGLPGKNSIADQRDTARASVTQLTKDLATANSSLSASQADLVTANAKSAQLTKDLSSSAADLTAANGELASTKTNLDHAVTVKDACLAASTAGVDLVAQWENLWLDFDNYLGTNYGSAAEAQMISHLDEQVQKMDAQHVEMDRLAGICVAG</sequence>
<dbReference type="AlphaFoldDB" id="A0A6J7CRP9"/>
<feature type="compositionally biased region" description="Low complexity" evidence="1">
    <location>
        <begin position="34"/>
        <end position="48"/>
    </location>
</feature>
<keyword evidence="2" id="KW-1133">Transmembrane helix</keyword>
<evidence type="ECO:0000313" key="3">
    <source>
        <dbReference type="EMBL" id="CAB4861087.1"/>
    </source>
</evidence>
<feature type="transmembrane region" description="Helical" evidence="2">
    <location>
        <begin position="63"/>
        <end position="83"/>
    </location>
</feature>
<protein>
    <submittedName>
        <fullName evidence="3">Unannotated protein</fullName>
    </submittedName>
</protein>
<evidence type="ECO:0000256" key="2">
    <source>
        <dbReference type="SAM" id="Phobius"/>
    </source>
</evidence>
<dbReference type="EMBL" id="CAFBLP010000004">
    <property type="protein sequence ID" value="CAB4861087.1"/>
    <property type="molecule type" value="Genomic_DNA"/>
</dbReference>